<dbReference type="PROSITE" id="PS50127">
    <property type="entry name" value="UBC_2"/>
    <property type="match status" value="1"/>
</dbReference>
<gene>
    <name evidence="3" type="ORF">DdX_21553</name>
</gene>
<dbReference type="EMBL" id="JAKKPZ010000848">
    <property type="protein sequence ID" value="KAI1691930.1"/>
    <property type="molecule type" value="Genomic_DNA"/>
</dbReference>
<dbReference type="Gene3D" id="3.10.110.10">
    <property type="entry name" value="Ubiquitin Conjugating Enzyme"/>
    <property type="match status" value="1"/>
</dbReference>
<comment type="caution">
    <text evidence="3">The sequence shown here is derived from an EMBL/GenBank/DDBJ whole genome shotgun (WGS) entry which is preliminary data.</text>
</comment>
<organism evidence="3 4">
    <name type="scientific">Ditylenchus destructor</name>
    <dbReference type="NCBI Taxonomy" id="166010"/>
    <lineage>
        <taxon>Eukaryota</taxon>
        <taxon>Metazoa</taxon>
        <taxon>Ecdysozoa</taxon>
        <taxon>Nematoda</taxon>
        <taxon>Chromadorea</taxon>
        <taxon>Rhabditida</taxon>
        <taxon>Tylenchina</taxon>
        <taxon>Tylenchomorpha</taxon>
        <taxon>Sphaerularioidea</taxon>
        <taxon>Anguinidae</taxon>
        <taxon>Anguininae</taxon>
        <taxon>Ditylenchus</taxon>
    </lineage>
</organism>
<accession>A0AAD4MER6</accession>
<evidence type="ECO:0000256" key="1">
    <source>
        <dbReference type="SAM" id="MobiDB-lite"/>
    </source>
</evidence>
<dbReference type="AlphaFoldDB" id="A0AAD4MER6"/>
<dbReference type="InterPro" id="IPR000608">
    <property type="entry name" value="UBC"/>
</dbReference>
<evidence type="ECO:0000313" key="4">
    <source>
        <dbReference type="Proteomes" id="UP001201812"/>
    </source>
</evidence>
<dbReference type="SUPFAM" id="SSF54495">
    <property type="entry name" value="UBC-like"/>
    <property type="match status" value="1"/>
</dbReference>
<feature type="domain" description="UBC core" evidence="2">
    <location>
        <begin position="150"/>
        <end position="215"/>
    </location>
</feature>
<evidence type="ECO:0000313" key="3">
    <source>
        <dbReference type="EMBL" id="KAI1691930.1"/>
    </source>
</evidence>
<dbReference type="PANTHER" id="PTHR24067">
    <property type="entry name" value="UBIQUITIN-CONJUGATING ENZYME E2"/>
    <property type="match status" value="1"/>
</dbReference>
<proteinExistence type="predicted"/>
<sequence>MEDLDDDDEYITLSDGEDDSIEEIAIVDMKPIFLLPLNMDIKPKITSSSEPTKIHFGEDQEMQDQHNAATQKVNISRKRNFSEDENNESETMTNENDQNCSTGSATIIQSNVKTKPEVVDTSEAEILGTFEMRKRKAPSRSAVRISHSKLAVKRVRKELDNLRRNPPVQCTADPDGDDMFTWLATLMGPPDSPYSGGVFKLKIAFPLTILSIRQN</sequence>
<reference evidence="3" key="1">
    <citation type="submission" date="2022-01" db="EMBL/GenBank/DDBJ databases">
        <title>Genome Sequence Resource for Two Populations of Ditylenchus destructor, the Migratory Endoparasitic Phytonematode.</title>
        <authorList>
            <person name="Zhang H."/>
            <person name="Lin R."/>
            <person name="Xie B."/>
        </authorList>
    </citation>
    <scope>NUCLEOTIDE SEQUENCE</scope>
    <source>
        <strain evidence="3">BazhouSP</strain>
    </source>
</reference>
<dbReference type="GO" id="GO:0032446">
    <property type="term" value="P:protein modification by small protein conjugation"/>
    <property type="evidence" value="ECO:0007669"/>
    <property type="project" value="UniProtKB-ARBA"/>
</dbReference>
<keyword evidence="4" id="KW-1185">Reference proteome</keyword>
<evidence type="ECO:0000259" key="2">
    <source>
        <dbReference type="PROSITE" id="PS50127"/>
    </source>
</evidence>
<dbReference type="InterPro" id="IPR050113">
    <property type="entry name" value="Ub_conjugating_enzyme"/>
</dbReference>
<feature type="region of interest" description="Disordered" evidence="1">
    <location>
        <begin position="65"/>
        <end position="102"/>
    </location>
</feature>
<dbReference type="Pfam" id="PF00179">
    <property type="entry name" value="UQ_con"/>
    <property type="match status" value="1"/>
</dbReference>
<feature type="compositionally biased region" description="Polar residues" evidence="1">
    <location>
        <begin position="65"/>
        <end position="74"/>
    </location>
</feature>
<dbReference type="InterPro" id="IPR016135">
    <property type="entry name" value="UBQ-conjugating_enzyme/RWD"/>
</dbReference>
<dbReference type="Proteomes" id="UP001201812">
    <property type="component" value="Unassembled WGS sequence"/>
</dbReference>
<name>A0AAD4MER6_9BILA</name>
<protein>
    <submittedName>
        <fullName evidence="3">Ubiquitin-conjugating enzyme domain-containing protein</fullName>
    </submittedName>
</protein>